<evidence type="ECO:0000313" key="1">
    <source>
        <dbReference type="EMBL" id="GAG88759.1"/>
    </source>
</evidence>
<dbReference type="AlphaFoldDB" id="X1AZL1"/>
<organism evidence="1">
    <name type="scientific">marine sediment metagenome</name>
    <dbReference type="NCBI Taxonomy" id="412755"/>
    <lineage>
        <taxon>unclassified sequences</taxon>
        <taxon>metagenomes</taxon>
        <taxon>ecological metagenomes</taxon>
    </lineage>
</organism>
<dbReference type="EMBL" id="BART01014485">
    <property type="protein sequence ID" value="GAG88759.1"/>
    <property type="molecule type" value="Genomic_DNA"/>
</dbReference>
<name>X1AZL1_9ZZZZ</name>
<gene>
    <name evidence="1" type="ORF">S01H4_28856</name>
</gene>
<accession>X1AZL1</accession>
<proteinExistence type="predicted"/>
<reference evidence="1" key="1">
    <citation type="journal article" date="2014" name="Front. Microbiol.">
        <title>High frequency of phylogenetically diverse reductive dehalogenase-homologous genes in deep subseafloor sedimentary metagenomes.</title>
        <authorList>
            <person name="Kawai M."/>
            <person name="Futagami T."/>
            <person name="Toyoda A."/>
            <person name="Takaki Y."/>
            <person name="Nishi S."/>
            <person name="Hori S."/>
            <person name="Arai W."/>
            <person name="Tsubouchi T."/>
            <person name="Morono Y."/>
            <person name="Uchiyama I."/>
            <person name="Ito T."/>
            <person name="Fujiyama A."/>
            <person name="Inagaki F."/>
            <person name="Takami H."/>
        </authorList>
    </citation>
    <scope>NUCLEOTIDE SEQUENCE</scope>
    <source>
        <strain evidence="1">Expedition CK06-06</strain>
    </source>
</reference>
<comment type="caution">
    <text evidence="1">The sequence shown here is derived from an EMBL/GenBank/DDBJ whole genome shotgun (WGS) entry which is preliminary data.</text>
</comment>
<protein>
    <submittedName>
        <fullName evidence="1">Uncharacterized protein</fullName>
    </submittedName>
</protein>
<feature type="non-terminal residue" evidence="1">
    <location>
        <position position="1"/>
    </location>
</feature>
<sequence>IEQKAVPHKYNCMFPNFSTSPSKQTRFKIDVSSLEVFRRGGSFDRVLEFLHEVGEGKHISEYVKETE</sequence>